<dbReference type="AlphaFoldDB" id="A0A0G3XF86"/>
<organism evidence="1 2">
    <name type="scientific">Croceicoccus naphthovorans</name>
    <dbReference type="NCBI Taxonomy" id="1348774"/>
    <lineage>
        <taxon>Bacteria</taxon>
        <taxon>Pseudomonadati</taxon>
        <taxon>Pseudomonadota</taxon>
        <taxon>Alphaproteobacteria</taxon>
        <taxon>Sphingomonadales</taxon>
        <taxon>Erythrobacteraceae</taxon>
        <taxon>Croceicoccus</taxon>
    </lineage>
</organism>
<evidence type="ECO:0000313" key="2">
    <source>
        <dbReference type="Proteomes" id="UP000035287"/>
    </source>
</evidence>
<dbReference type="PIRSF" id="PIRSF005261">
    <property type="entry name" value="Heat_shock_Hsp33"/>
    <property type="match status" value="1"/>
</dbReference>
<dbReference type="EMBL" id="CP011770">
    <property type="protein sequence ID" value="AKM09274.1"/>
    <property type="molecule type" value="Genomic_DNA"/>
</dbReference>
<accession>A0A0G3XF86</accession>
<protein>
    <submittedName>
        <fullName evidence="1">Molecular chaperone Hsp33</fullName>
    </submittedName>
</protein>
<dbReference type="Proteomes" id="UP000035287">
    <property type="component" value="Chromosome"/>
</dbReference>
<dbReference type="GO" id="GO:0044183">
    <property type="term" value="F:protein folding chaperone"/>
    <property type="evidence" value="ECO:0007669"/>
    <property type="project" value="TreeGrafter"/>
</dbReference>
<dbReference type="OrthoDB" id="9793753at2"/>
<dbReference type="GO" id="GO:0005737">
    <property type="term" value="C:cytoplasm"/>
    <property type="evidence" value="ECO:0007669"/>
    <property type="project" value="InterPro"/>
</dbReference>
<reference evidence="1 2" key="1">
    <citation type="submission" date="2015-06" db="EMBL/GenBank/DDBJ databases">
        <authorList>
            <person name="Zeng Y."/>
            <person name="Huang Y."/>
        </authorList>
    </citation>
    <scope>NUCLEOTIDE SEQUENCE [LARGE SCALE GENOMIC DNA]</scope>
    <source>
        <strain evidence="1 2">PQ-2</strain>
    </source>
</reference>
<dbReference type="InterPro" id="IPR000397">
    <property type="entry name" value="Heat_shock_Hsp33"/>
</dbReference>
<dbReference type="Pfam" id="PF01430">
    <property type="entry name" value="HSP33"/>
    <property type="match status" value="1"/>
</dbReference>
<dbReference type="RefSeq" id="WP_047819964.1">
    <property type="nucleotide sequence ID" value="NZ_CP011770.1"/>
</dbReference>
<dbReference type="InterPro" id="IPR016154">
    <property type="entry name" value="Heat_shock_Hsp33_C"/>
</dbReference>
<dbReference type="PANTHER" id="PTHR30111">
    <property type="entry name" value="33 KDA CHAPERONIN"/>
    <property type="match status" value="1"/>
</dbReference>
<dbReference type="InterPro" id="IPR016153">
    <property type="entry name" value="Heat_shock_Hsp33_N"/>
</dbReference>
<dbReference type="STRING" id="1348774.AB433_03645"/>
<dbReference type="CDD" id="cd00498">
    <property type="entry name" value="Hsp33"/>
    <property type="match status" value="1"/>
</dbReference>
<sequence length="298" mass="33170">MPEAIGETGFDRVLSFTIPDRDARGRCVRLGPTLDTILSAHEYPAAVRNLLSEALVLCTLMGSLVKDEGQLTMQAQSNAGPIELLVCDYRGGELRGYVRHNTERVEGLGANPQLGALFGEDAFLAVTFDLSVTGQRYQGIVPFDGATLSEACEHYFRQSEQVPSILRVAISSDGPHTIAGGMLIQHLPDGEEGRERLHVRYDDPDWEHVAVMGGSVRHGELIDPSLTLEAMLWRLFHEEDELRVAQGEPVFRGCRCSVEHYREVLSRFSENDRLEMRQPDGLVHVDCAFCSKVFELDM</sequence>
<evidence type="ECO:0000313" key="1">
    <source>
        <dbReference type="EMBL" id="AKM09274.1"/>
    </source>
</evidence>
<dbReference type="PATRIC" id="fig|1348774.3.peg.759"/>
<dbReference type="GO" id="GO:0051082">
    <property type="term" value="F:unfolded protein binding"/>
    <property type="evidence" value="ECO:0007669"/>
    <property type="project" value="InterPro"/>
</dbReference>
<dbReference type="SUPFAM" id="SSF118352">
    <property type="entry name" value="HSP33 redox switch-like"/>
    <property type="match status" value="1"/>
</dbReference>
<dbReference type="GO" id="GO:0042026">
    <property type="term" value="P:protein refolding"/>
    <property type="evidence" value="ECO:0007669"/>
    <property type="project" value="TreeGrafter"/>
</dbReference>
<proteinExistence type="predicted"/>
<keyword evidence="2" id="KW-1185">Reference proteome</keyword>
<dbReference type="Gene3D" id="3.90.1280.10">
    <property type="entry name" value="HSP33 redox switch-like"/>
    <property type="match status" value="1"/>
</dbReference>
<dbReference type="KEGG" id="cna:AB433_03645"/>
<dbReference type="SUPFAM" id="SSF64397">
    <property type="entry name" value="Hsp33 domain"/>
    <property type="match status" value="1"/>
</dbReference>
<gene>
    <name evidence="1" type="ORF">AB433_03645</name>
</gene>
<name>A0A0G3XF86_9SPHN</name>
<dbReference type="PANTHER" id="PTHR30111:SF1">
    <property type="entry name" value="33 KDA CHAPERONIN"/>
    <property type="match status" value="1"/>
</dbReference>
<dbReference type="Gene3D" id="3.55.30.10">
    <property type="entry name" value="Hsp33 domain"/>
    <property type="match status" value="1"/>
</dbReference>